<evidence type="ECO:0000313" key="2">
    <source>
        <dbReference type="Proteomes" id="UP000298138"/>
    </source>
</evidence>
<dbReference type="AlphaFoldDB" id="A0A4S2MSR6"/>
<sequence length="158" mass="18007">MSEVMDPYARNELLSTSIADMNDEMADIDAPLASLAFNMNSSRNDAASPLSGPEIHERGNYNHNHHALERTGRAGEHVLDMRLANTRMLNWIEPYNELVELLRKSCRGSEIPIHDARTEKRTLEEAKLNAFFESMFQKGKEIGDEERDAMGVTQWFLL</sequence>
<accession>A0A4S2MSR6</accession>
<organism evidence="1 2">
    <name type="scientific">Ascodesmis nigricans</name>
    <dbReference type="NCBI Taxonomy" id="341454"/>
    <lineage>
        <taxon>Eukaryota</taxon>
        <taxon>Fungi</taxon>
        <taxon>Dikarya</taxon>
        <taxon>Ascomycota</taxon>
        <taxon>Pezizomycotina</taxon>
        <taxon>Pezizomycetes</taxon>
        <taxon>Pezizales</taxon>
        <taxon>Ascodesmidaceae</taxon>
        <taxon>Ascodesmis</taxon>
    </lineage>
</organism>
<dbReference type="InParanoid" id="A0A4S2MSR6"/>
<keyword evidence="2" id="KW-1185">Reference proteome</keyword>
<protein>
    <submittedName>
        <fullName evidence="1">Uncharacterized protein</fullName>
    </submittedName>
</protein>
<reference evidence="1 2" key="1">
    <citation type="submission" date="2019-04" db="EMBL/GenBank/DDBJ databases">
        <title>Comparative genomics and transcriptomics to analyze fruiting body development in filamentous ascomycetes.</title>
        <authorList>
            <consortium name="DOE Joint Genome Institute"/>
            <person name="Lutkenhaus R."/>
            <person name="Traeger S."/>
            <person name="Breuer J."/>
            <person name="Kuo A."/>
            <person name="Lipzen A."/>
            <person name="Pangilinan J."/>
            <person name="Dilworth D."/>
            <person name="Sandor L."/>
            <person name="Poggeler S."/>
            <person name="Barry K."/>
            <person name="Grigoriev I.V."/>
            <person name="Nowrousian M."/>
        </authorList>
    </citation>
    <scope>NUCLEOTIDE SEQUENCE [LARGE SCALE GENOMIC DNA]</scope>
    <source>
        <strain evidence="1 2">CBS 389.68</strain>
    </source>
</reference>
<name>A0A4S2MSR6_9PEZI</name>
<dbReference type="EMBL" id="ML220133">
    <property type="protein sequence ID" value="TGZ79237.1"/>
    <property type="molecule type" value="Genomic_DNA"/>
</dbReference>
<evidence type="ECO:0000313" key="1">
    <source>
        <dbReference type="EMBL" id="TGZ79237.1"/>
    </source>
</evidence>
<dbReference type="Proteomes" id="UP000298138">
    <property type="component" value="Unassembled WGS sequence"/>
</dbReference>
<proteinExistence type="predicted"/>
<gene>
    <name evidence="1" type="ORF">EX30DRAFT_373188</name>
</gene>